<gene>
    <name evidence="4" type="ORF">FCG67_16565</name>
</gene>
<feature type="compositionally biased region" description="Basic residues" evidence="1">
    <location>
        <begin position="113"/>
        <end position="127"/>
    </location>
</feature>
<dbReference type="Pfam" id="PF20803">
    <property type="entry name" value="PaaX_M"/>
    <property type="match status" value="1"/>
</dbReference>
<dbReference type="Proteomes" id="UP000305109">
    <property type="component" value="Unassembled WGS sequence"/>
</dbReference>
<reference evidence="4 5" key="1">
    <citation type="submission" date="2019-04" db="EMBL/GenBank/DDBJ databases">
        <title>Rhodococcus oryzae sp. nov., a novel actinomycete isolated from rhizosphere soil of rice (Oryza sativa L.).</title>
        <authorList>
            <person name="Li C."/>
        </authorList>
    </citation>
    <scope>NUCLEOTIDE SEQUENCE [LARGE SCALE GENOMIC DNA]</scope>
    <source>
        <strain evidence="4 5">NEAU-CX67</strain>
    </source>
</reference>
<name>A0ABY2RJL3_9NOCA</name>
<sequence>MSLAGRGIRPSTAYWPGSAVGAGGRCRDDGARRIQRDGPRGRPGDERRRRSARAGACADRGRALRRRGARRAVEPGGRDLCGTGRAARIGPWRAHAGTGGPRRGRRDGVRAGRPYRAHTRDRGRRGRAGAGGGGRDRRRGRVGVPAALRDRLAAAGRADRLPGGVRAGARSLCLDETGQAYRRSASGGLSGRAALSLRRTWRAHPPGGLGPIWSYGWAKEPTAVRSSSTGSFVIGRPVTIGVARLPHTHSKEHQYVDGTTDSSALDLEEHLPRLTARGVILSLLVSNHPARPTPAQVVRAAGAFGIKESAARVALSRMVTGGDLIRTADGFHLSSSLLERRQRVLHEVQQDTRSWDGEWEIVVVTGTGRDPGDRVTLRSRLSRLRLAEMREGVWLRPANLIRPLNLADQPVQTMRGRPDGDADELAAQLWDLSAWEAESGRLLDLMDLAVSAVDRFTVATAIVRHLLTDPVLPPQLQPRPWNAERVHVAWAAYQEEFVAIPEVGDGSES</sequence>
<evidence type="ECO:0000256" key="1">
    <source>
        <dbReference type="SAM" id="MobiDB-lite"/>
    </source>
</evidence>
<proteinExistence type="predicted"/>
<dbReference type="PANTHER" id="PTHR30319:SF1">
    <property type="entry name" value="TRANSCRIPTIONAL REPRESSOR PAAX"/>
    <property type="match status" value="1"/>
</dbReference>
<feature type="domain" description="Transcriptional repressor PaaX-like N-terminal" evidence="2">
    <location>
        <begin position="276"/>
        <end position="334"/>
    </location>
</feature>
<evidence type="ECO:0000259" key="3">
    <source>
        <dbReference type="Pfam" id="PF20803"/>
    </source>
</evidence>
<dbReference type="Pfam" id="PF07848">
    <property type="entry name" value="PaaX"/>
    <property type="match status" value="1"/>
</dbReference>
<dbReference type="Gene3D" id="3.30.70.2650">
    <property type="match status" value="1"/>
</dbReference>
<protein>
    <recommendedName>
        <fullName evidence="6">PaaX-like N-terminal domain-containing protein</fullName>
    </recommendedName>
</protein>
<dbReference type="Gene3D" id="1.20.58.1460">
    <property type="match status" value="1"/>
</dbReference>
<dbReference type="EMBL" id="SUMD01000007">
    <property type="protein sequence ID" value="TJZ76832.1"/>
    <property type="molecule type" value="Genomic_DNA"/>
</dbReference>
<dbReference type="Gene3D" id="1.10.10.10">
    <property type="entry name" value="Winged helix-like DNA-binding domain superfamily/Winged helix DNA-binding domain"/>
    <property type="match status" value="1"/>
</dbReference>
<comment type="caution">
    <text evidence="4">The sequence shown here is derived from an EMBL/GenBank/DDBJ whole genome shotgun (WGS) entry which is preliminary data.</text>
</comment>
<evidence type="ECO:0000259" key="2">
    <source>
        <dbReference type="Pfam" id="PF07848"/>
    </source>
</evidence>
<organism evidence="4 5">
    <name type="scientific">Rhodococcus oryzae</name>
    <dbReference type="NCBI Taxonomy" id="2571143"/>
    <lineage>
        <taxon>Bacteria</taxon>
        <taxon>Bacillati</taxon>
        <taxon>Actinomycetota</taxon>
        <taxon>Actinomycetes</taxon>
        <taxon>Mycobacteriales</taxon>
        <taxon>Nocardiaceae</taxon>
        <taxon>Rhodococcus</taxon>
    </lineage>
</organism>
<dbReference type="InterPro" id="IPR048846">
    <property type="entry name" value="PaaX-like_central"/>
</dbReference>
<dbReference type="InterPro" id="IPR012906">
    <property type="entry name" value="PaaX-like_N"/>
</dbReference>
<feature type="region of interest" description="Disordered" evidence="1">
    <location>
        <begin position="1"/>
        <end position="140"/>
    </location>
</feature>
<keyword evidence="5" id="KW-1185">Reference proteome</keyword>
<evidence type="ECO:0000313" key="4">
    <source>
        <dbReference type="EMBL" id="TJZ76832.1"/>
    </source>
</evidence>
<dbReference type="InterPro" id="IPR036388">
    <property type="entry name" value="WH-like_DNA-bd_sf"/>
</dbReference>
<evidence type="ECO:0000313" key="5">
    <source>
        <dbReference type="Proteomes" id="UP000305109"/>
    </source>
</evidence>
<feature type="compositionally biased region" description="Basic and acidic residues" evidence="1">
    <location>
        <begin position="25"/>
        <end position="48"/>
    </location>
</feature>
<evidence type="ECO:0008006" key="6">
    <source>
        <dbReference type="Google" id="ProtNLM"/>
    </source>
</evidence>
<accession>A0ABY2RJL3</accession>
<dbReference type="PANTHER" id="PTHR30319">
    <property type="entry name" value="PHENYLACETIC ACID REGULATOR-RELATED TRANSCRIPTIONAL REPRESSOR"/>
    <property type="match status" value="1"/>
</dbReference>
<feature type="domain" description="Transcriptional repressor PaaX-like central Cas2-like" evidence="3">
    <location>
        <begin position="353"/>
        <end position="400"/>
    </location>
</feature>